<dbReference type="GO" id="GO:0005737">
    <property type="term" value="C:cytoplasm"/>
    <property type="evidence" value="ECO:0007669"/>
    <property type="project" value="TreeGrafter"/>
</dbReference>
<dbReference type="PANTHER" id="PTHR21497">
    <property type="entry name" value="UBIQUITIN LIGASE E3 ALPHA-RELATED"/>
    <property type="match status" value="1"/>
</dbReference>
<dbReference type="OrthoDB" id="26387at2759"/>
<sequence>MEMSSESDEPPSSPSAVAPSQSEEIRLDPDQQAAYDAAWHALTQSLTTDLDPPPPTVVSLDDPNRADRDADEEDAPPVALVTPMRGHHALFRALERLEGNDKREETLVTRAPLTNTLTSVVLQDSYTDSAAALAALQAAGSSFPRKVCQHPFRKNDIVWVCRTCQADETCVLCHNCFSQSNHEGHDVAFYHAQAGGCCDCGDPDAWDPDGFCPHHGPNAVNASDARLPEGFTHRVQGVVPAVVDWMVRDVAAVGETGYARCHAPTPLRRASSDHEDLPPSLPSLAQRSASMPLEQELQSVGMDIDEELFAETAENDETAADDEDLLSDRFHSVVDSLRMYGPSNFNHRTHVFSPTAASKSGAAADSLRRHEARAEALGRKGATGGGLFLVLHHDDVHTSQSWLDALREFLGSTNYYTDTLLGKLIKALKTYGQLIVWGTMEVATEVGWTQVQLWMDGDKVASTRIGALLLEHASRLTRHGAFCSILTREELWLEQKAVGVLQWLSKLAESCHPFCNTVAACILPNRHLVPLLEADFKMSARVMKAWYSLLLTLLAVPTFKSHLAAAYCDTYRSVTAKYARGMGVLERSGYQLSVQFLNRVQYVVDLVQGRDLLGKLGKTLLDTLLVARRPRNLNGRLNPNHHVLAHRRYSPCISDLKCVLNVKGMPRLFAAKGGTFLGDWIEVLSIAQFMDPQSWRHWTFGHVEDESRGWVGAFNASISLGSIFERLLSWEDEEPSPITDSTSPLSRNLMPCLELTFHILVEGVSRWQKSEVLFYDSTPNSSVIEVHKRCPASLPFSTIAAQRGTALAMRQLPISQVTPFSFHLPLHRFVAGCIRELCLRHPRFVRRFGAATGLPWAIKC</sequence>
<comment type="pathway">
    <text evidence="2 10">Protein modification; protein ubiquitination.</text>
</comment>
<keyword evidence="6 10" id="KW-0833">Ubl conjugation pathway</keyword>
<evidence type="ECO:0000256" key="11">
    <source>
        <dbReference type="SAM" id="MobiDB-lite"/>
    </source>
</evidence>
<evidence type="ECO:0000256" key="2">
    <source>
        <dbReference type="ARBA" id="ARBA00004906"/>
    </source>
</evidence>
<dbReference type="InterPro" id="IPR003126">
    <property type="entry name" value="Znf_UBR"/>
</dbReference>
<dbReference type="CDD" id="cd19673">
    <property type="entry name" value="UBR-box_UBR3"/>
    <property type="match status" value="1"/>
</dbReference>
<feature type="domain" description="UBR-type" evidence="12">
    <location>
        <begin position="146"/>
        <end position="217"/>
    </location>
</feature>
<dbReference type="eggNOG" id="KOG1140">
    <property type="taxonomic scope" value="Eukaryota"/>
</dbReference>
<keyword evidence="7 10" id="KW-0862">Zinc</keyword>
<dbReference type="SMART" id="SM00396">
    <property type="entry name" value="ZnF_UBR1"/>
    <property type="match status" value="1"/>
</dbReference>
<keyword evidence="5 10" id="KW-0863">Zinc-finger</keyword>
<keyword evidence="14" id="KW-1185">Reference proteome</keyword>
<evidence type="ECO:0000259" key="12">
    <source>
        <dbReference type="PROSITE" id="PS51157"/>
    </source>
</evidence>
<dbReference type="RefSeq" id="XP_002184601.1">
    <property type="nucleotide sequence ID" value="XM_002184565.1"/>
</dbReference>
<feature type="region of interest" description="Disordered" evidence="11">
    <location>
        <begin position="1"/>
        <end position="75"/>
    </location>
</feature>
<dbReference type="Gene3D" id="2.10.110.30">
    <property type="match status" value="1"/>
</dbReference>
<dbReference type="PANTHER" id="PTHR21497:SF24">
    <property type="entry name" value="E3 UBIQUITIN-PROTEIN LIGASE UBR1"/>
    <property type="match status" value="1"/>
</dbReference>
<evidence type="ECO:0000256" key="6">
    <source>
        <dbReference type="ARBA" id="ARBA00022786"/>
    </source>
</evidence>
<dbReference type="InParanoid" id="B7GBX5"/>
<dbReference type="GO" id="GO:0008270">
    <property type="term" value="F:zinc ion binding"/>
    <property type="evidence" value="ECO:0007669"/>
    <property type="project" value="UniProtKB-UniRule"/>
</dbReference>
<dbReference type="UniPathway" id="UPA00143"/>
<dbReference type="InterPro" id="IPR039164">
    <property type="entry name" value="UBR1-like"/>
</dbReference>
<dbReference type="Pfam" id="PF02207">
    <property type="entry name" value="zf-UBR"/>
    <property type="match status" value="1"/>
</dbReference>
<dbReference type="PROSITE" id="PS51157">
    <property type="entry name" value="ZF_UBR"/>
    <property type="match status" value="1"/>
</dbReference>
<reference evidence="13 14" key="1">
    <citation type="journal article" date="2008" name="Nature">
        <title>The Phaeodactylum genome reveals the evolutionary history of diatom genomes.</title>
        <authorList>
            <person name="Bowler C."/>
            <person name="Allen A.E."/>
            <person name="Badger J.H."/>
            <person name="Grimwood J."/>
            <person name="Jabbari K."/>
            <person name="Kuo A."/>
            <person name="Maheswari U."/>
            <person name="Martens C."/>
            <person name="Maumus F."/>
            <person name="Otillar R.P."/>
            <person name="Rayko E."/>
            <person name="Salamov A."/>
            <person name="Vandepoele K."/>
            <person name="Beszteri B."/>
            <person name="Gruber A."/>
            <person name="Heijde M."/>
            <person name="Katinka M."/>
            <person name="Mock T."/>
            <person name="Valentin K."/>
            <person name="Verret F."/>
            <person name="Berges J.A."/>
            <person name="Brownlee C."/>
            <person name="Cadoret J.P."/>
            <person name="Chiovitti A."/>
            <person name="Choi C.J."/>
            <person name="Coesel S."/>
            <person name="De Martino A."/>
            <person name="Detter J.C."/>
            <person name="Durkin C."/>
            <person name="Falciatore A."/>
            <person name="Fournet J."/>
            <person name="Haruta M."/>
            <person name="Huysman M.J."/>
            <person name="Jenkins B.D."/>
            <person name="Jiroutova K."/>
            <person name="Jorgensen R.E."/>
            <person name="Joubert Y."/>
            <person name="Kaplan A."/>
            <person name="Kroger N."/>
            <person name="Kroth P.G."/>
            <person name="La Roche J."/>
            <person name="Lindquist E."/>
            <person name="Lommer M."/>
            <person name="Martin-Jezequel V."/>
            <person name="Lopez P.J."/>
            <person name="Lucas S."/>
            <person name="Mangogna M."/>
            <person name="McGinnis K."/>
            <person name="Medlin L.K."/>
            <person name="Montsant A."/>
            <person name="Oudot-Le Secq M.P."/>
            <person name="Napoli C."/>
            <person name="Obornik M."/>
            <person name="Parker M.S."/>
            <person name="Petit J.L."/>
            <person name="Porcel B.M."/>
            <person name="Poulsen N."/>
            <person name="Robison M."/>
            <person name="Rychlewski L."/>
            <person name="Rynearson T.A."/>
            <person name="Schmutz J."/>
            <person name="Shapiro H."/>
            <person name="Siaut M."/>
            <person name="Stanley M."/>
            <person name="Sussman M.R."/>
            <person name="Taylor A.R."/>
            <person name="Vardi A."/>
            <person name="von Dassow P."/>
            <person name="Vyverman W."/>
            <person name="Willis A."/>
            <person name="Wyrwicz L.S."/>
            <person name="Rokhsar D.S."/>
            <person name="Weissenbach J."/>
            <person name="Armbrust E.V."/>
            <person name="Green B.R."/>
            <person name="Van de Peer Y."/>
            <person name="Grigoriev I.V."/>
        </authorList>
    </citation>
    <scope>NUCLEOTIDE SEQUENCE [LARGE SCALE GENOMIC DNA]</scope>
    <source>
        <strain evidence="13 14">CCAP 1055/1</strain>
    </source>
</reference>
<dbReference type="GeneID" id="7198367"/>
<dbReference type="STRING" id="556484.B7GBX5"/>
<evidence type="ECO:0000256" key="9">
    <source>
        <dbReference type="PROSITE-ProRule" id="PRU00508"/>
    </source>
</evidence>
<comment type="function">
    <text evidence="10">Ubiquitin ligase protein which is a component of the N-end rule pathway. Recognizes and binds to proteins bearing specific N-terminal residues that are destabilizing according to the N-end rule, leading to their ubiquitination and subsequent degradation.</text>
</comment>
<gene>
    <name evidence="13" type="ORF">PHATRDRAFT_40578</name>
</gene>
<feature type="region of interest" description="Disordered" evidence="11">
    <location>
        <begin position="266"/>
        <end position="286"/>
    </location>
</feature>
<evidence type="ECO:0000256" key="4">
    <source>
        <dbReference type="ARBA" id="ARBA00022723"/>
    </source>
</evidence>
<evidence type="ECO:0000256" key="8">
    <source>
        <dbReference type="ARBA" id="ARBA00046341"/>
    </source>
</evidence>
<reference evidence="14" key="2">
    <citation type="submission" date="2008-08" db="EMBL/GenBank/DDBJ databases">
        <authorList>
            <consortium name="Diatom Consortium"/>
            <person name="Grigoriev I."/>
            <person name="Grimwood J."/>
            <person name="Kuo A."/>
            <person name="Otillar R.P."/>
            <person name="Salamov A."/>
            <person name="Detter J.C."/>
            <person name="Lindquist E."/>
            <person name="Shapiro H."/>
            <person name="Lucas S."/>
            <person name="Glavina del Rio T."/>
            <person name="Pitluck S."/>
            <person name="Rokhsar D."/>
            <person name="Bowler C."/>
        </authorList>
    </citation>
    <scope>GENOME REANNOTATION</scope>
    <source>
        <strain evidence="14">CCAP 1055/1</strain>
    </source>
</reference>
<dbReference type="GO" id="GO:0000151">
    <property type="term" value="C:ubiquitin ligase complex"/>
    <property type="evidence" value="ECO:0007669"/>
    <property type="project" value="TreeGrafter"/>
</dbReference>
<keyword evidence="3 10" id="KW-0808">Transferase</keyword>
<evidence type="ECO:0000256" key="7">
    <source>
        <dbReference type="ARBA" id="ARBA00022833"/>
    </source>
</evidence>
<evidence type="ECO:0000313" key="13">
    <source>
        <dbReference type="EMBL" id="EEC44000.1"/>
    </source>
</evidence>
<name>B7GBX5_PHATC</name>
<dbReference type="HOGENOM" id="CLU_226220_0_0_1"/>
<proteinExistence type="inferred from homology"/>
<dbReference type="GO" id="GO:0016567">
    <property type="term" value="P:protein ubiquitination"/>
    <property type="evidence" value="ECO:0007669"/>
    <property type="project" value="UniProtKB-UniRule"/>
</dbReference>
<dbReference type="PaxDb" id="2850-Phatr40578"/>
<feature type="zinc finger region" description="UBR-type" evidence="9">
    <location>
        <begin position="146"/>
        <end position="217"/>
    </location>
</feature>
<comment type="similarity">
    <text evidence="8 10">Belongs to the E3 ubiquitin-protein ligase UBR1-like family.</text>
</comment>
<dbReference type="GO" id="GO:0071596">
    <property type="term" value="P:ubiquitin-dependent protein catabolic process via the N-end rule pathway"/>
    <property type="evidence" value="ECO:0007669"/>
    <property type="project" value="UniProtKB-UniRule"/>
</dbReference>
<keyword evidence="4 10" id="KW-0479">Metal-binding</keyword>
<evidence type="ECO:0000256" key="3">
    <source>
        <dbReference type="ARBA" id="ARBA00022679"/>
    </source>
</evidence>
<dbReference type="Proteomes" id="UP000000759">
    <property type="component" value="Chromosome 24"/>
</dbReference>
<dbReference type="EC" id="2.3.2.27" evidence="10"/>
<dbReference type="FunFam" id="2.10.110.30:FF:000002">
    <property type="entry name" value="Putative e3 ubiquitin-protein ligase ubr3"/>
    <property type="match status" value="1"/>
</dbReference>
<comment type="catalytic activity">
    <reaction evidence="1 10">
        <text>S-ubiquitinyl-[E2 ubiquitin-conjugating enzyme]-L-cysteine + [acceptor protein]-L-lysine = [E2 ubiquitin-conjugating enzyme]-L-cysteine + N(6)-ubiquitinyl-[acceptor protein]-L-lysine.</text>
        <dbReference type="EC" id="2.3.2.27"/>
    </reaction>
</comment>
<evidence type="ECO:0000313" key="14">
    <source>
        <dbReference type="Proteomes" id="UP000000759"/>
    </source>
</evidence>
<evidence type="ECO:0000256" key="1">
    <source>
        <dbReference type="ARBA" id="ARBA00000900"/>
    </source>
</evidence>
<dbReference type="EMBL" id="CM000626">
    <property type="protein sequence ID" value="EEC44000.1"/>
    <property type="molecule type" value="Genomic_DNA"/>
</dbReference>
<protein>
    <recommendedName>
        <fullName evidence="10">E3 ubiquitin-protein ligase</fullName>
        <ecNumber evidence="10">2.3.2.27</ecNumber>
    </recommendedName>
</protein>
<dbReference type="GO" id="GO:0061630">
    <property type="term" value="F:ubiquitin protein ligase activity"/>
    <property type="evidence" value="ECO:0007669"/>
    <property type="project" value="UniProtKB-UniRule"/>
</dbReference>
<evidence type="ECO:0000256" key="5">
    <source>
        <dbReference type="ARBA" id="ARBA00022771"/>
    </source>
</evidence>
<organism evidence="13 14">
    <name type="scientific">Phaeodactylum tricornutum (strain CCAP 1055/1)</name>
    <dbReference type="NCBI Taxonomy" id="556484"/>
    <lineage>
        <taxon>Eukaryota</taxon>
        <taxon>Sar</taxon>
        <taxon>Stramenopiles</taxon>
        <taxon>Ochrophyta</taxon>
        <taxon>Bacillariophyta</taxon>
        <taxon>Bacillariophyceae</taxon>
        <taxon>Bacillariophycidae</taxon>
        <taxon>Naviculales</taxon>
        <taxon>Phaeodactylaceae</taxon>
        <taxon>Phaeodactylum</taxon>
    </lineage>
</organism>
<dbReference type="AlphaFoldDB" id="B7GBX5"/>
<evidence type="ECO:0000256" key="10">
    <source>
        <dbReference type="RuleBase" id="RU366018"/>
    </source>
</evidence>
<accession>B7GBX5</accession>
<dbReference type="KEGG" id="pti:PHATRDRAFT_40578"/>